<comment type="caution">
    <text evidence="2">The sequence shown here is derived from an EMBL/GenBank/DDBJ whole genome shotgun (WGS) entry which is preliminary data.</text>
</comment>
<keyword evidence="3" id="KW-1185">Reference proteome</keyword>
<dbReference type="EMBL" id="MU155201">
    <property type="protein sequence ID" value="KAF9480083.1"/>
    <property type="molecule type" value="Genomic_DNA"/>
</dbReference>
<feature type="compositionally biased region" description="Pro residues" evidence="1">
    <location>
        <begin position="565"/>
        <end position="582"/>
    </location>
</feature>
<evidence type="ECO:0000256" key="1">
    <source>
        <dbReference type="SAM" id="MobiDB-lite"/>
    </source>
</evidence>
<evidence type="ECO:0000313" key="2">
    <source>
        <dbReference type="EMBL" id="KAF9480083.1"/>
    </source>
</evidence>
<feature type="region of interest" description="Disordered" evidence="1">
    <location>
        <begin position="556"/>
        <end position="664"/>
    </location>
</feature>
<feature type="non-terminal residue" evidence="2">
    <location>
        <position position="664"/>
    </location>
</feature>
<feature type="region of interest" description="Disordered" evidence="1">
    <location>
        <begin position="238"/>
        <end position="270"/>
    </location>
</feature>
<sequence>MAESVPPPTYSQQDPVESVNIQVYEDQSAPQILIIPTANAVNFQKGFLGADGERAAIEGELQVKGAAPDSWGRVTISLRSFESAYNHEIELSYKEVELYSRDADNIFPSSIPFAIPLMPDTPQSIQTPHSILGHRLTATLYPINQHLSPVTKTLIVHTRRFSSHAQFLPSSPEAVSLAEPTRVEVELPRKTFTSGEAIPLYVTVPPPSRETVVDQGLRLRNVRAELVRVVKVKREYYNDNDNDRENDSDVASDDHGEYHQSSPDLLNAPDFCADASNVPSSSKMPLSPLFLGSSYRVVIARSGASCRFHSSRPIQLRFVLHPSSAPSPSDSQMEVGRMDSDLESPLITQSTLLHSVSFHIKIHVSFVNTTTQTERISTMVVPITILPTPAPLPEVPQALDDAYQKKHDRPPTRTVREEEVDSSIPHYSEAGPSVLPSGAPPPFEERDAPPPFFVSALEASSSSRLPTFQESEREIFLPDSHDIMDDIVAPREIPGEGTIFGFSSQEQFDGHSEDMQRGTTPPPTLEMASRDTDLTSLTDQPAHVAIDTLAIVLEQREEISHGGEQPPPPPPAMDDPSDPPPSIDSHFRSPVPVQQATPNSPSSPLLVPHQNESQLRVQTSTSGTTLPPQRLEPSHGHAPPPYLVPETQHEAESDQVMRPPPYVD</sequence>
<dbReference type="Proteomes" id="UP000807469">
    <property type="component" value="Unassembled WGS sequence"/>
</dbReference>
<proteinExistence type="predicted"/>
<feature type="compositionally biased region" description="Polar residues" evidence="1">
    <location>
        <begin position="610"/>
        <end position="627"/>
    </location>
</feature>
<evidence type="ECO:0000313" key="3">
    <source>
        <dbReference type="Proteomes" id="UP000807469"/>
    </source>
</evidence>
<dbReference type="OrthoDB" id="3357813at2759"/>
<feature type="region of interest" description="Disordered" evidence="1">
    <location>
        <begin position="406"/>
        <end position="445"/>
    </location>
</feature>
<accession>A0A9P6D1X4</accession>
<feature type="compositionally biased region" description="Basic and acidic residues" evidence="1">
    <location>
        <begin position="406"/>
        <end position="417"/>
    </location>
</feature>
<organism evidence="2 3">
    <name type="scientific">Pholiota conissans</name>
    <dbReference type="NCBI Taxonomy" id="109636"/>
    <lineage>
        <taxon>Eukaryota</taxon>
        <taxon>Fungi</taxon>
        <taxon>Dikarya</taxon>
        <taxon>Basidiomycota</taxon>
        <taxon>Agaricomycotina</taxon>
        <taxon>Agaricomycetes</taxon>
        <taxon>Agaricomycetidae</taxon>
        <taxon>Agaricales</taxon>
        <taxon>Agaricineae</taxon>
        <taxon>Strophariaceae</taxon>
        <taxon>Pholiota</taxon>
    </lineage>
</organism>
<protein>
    <submittedName>
        <fullName evidence="2">Uncharacterized protein</fullName>
    </submittedName>
</protein>
<name>A0A9P6D1X4_9AGAR</name>
<dbReference type="AlphaFoldDB" id="A0A9P6D1X4"/>
<reference evidence="2" key="1">
    <citation type="submission" date="2020-11" db="EMBL/GenBank/DDBJ databases">
        <authorList>
            <consortium name="DOE Joint Genome Institute"/>
            <person name="Ahrendt S."/>
            <person name="Riley R."/>
            <person name="Andreopoulos W."/>
            <person name="Labutti K."/>
            <person name="Pangilinan J."/>
            <person name="Ruiz-Duenas F.J."/>
            <person name="Barrasa J.M."/>
            <person name="Sanchez-Garcia M."/>
            <person name="Camarero S."/>
            <person name="Miyauchi S."/>
            <person name="Serrano A."/>
            <person name="Linde D."/>
            <person name="Babiker R."/>
            <person name="Drula E."/>
            <person name="Ayuso-Fernandez I."/>
            <person name="Pacheco R."/>
            <person name="Padilla G."/>
            <person name="Ferreira P."/>
            <person name="Barriuso J."/>
            <person name="Kellner H."/>
            <person name="Castanera R."/>
            <person name="Alfaro M."/>
            <person name="Ramirez L."/>
            <person name="Pisabarro A.G."/>
            <person name="Kuo A."/>
            <person name="Tritt A."/>
            <person name="Lipzen A."/>
            <person name="He G."/>
            <person name="Yan M."/>
            <person name="Ng V."/>
            <person name="Cullen D."/>
            <person name="Martin F."/>
            <person name="Rosso M.-N."/>
            <person name="Henrissat B."/>
            <person name="Hibbett D."/>
            <person name="Martinez A.T."/>
            <person name="Grigoriev I.V."/>
        </authorList>
    </citation>
    <scope>NUCLEOTIDE SEQUENCE</scope>
    <source>
        <strain evidence="2">CIRM-BRFM 674</strain>
    </source>
</reference>
<gene>
    <name evidence="2" type="ORF">BDN70DRAFT_833532</name>
</gene>
<feature type="compositionally biased region" description="Basic and acidic residues" evidence="1">
    <location>
        <begin position="238"/>
        <end position="258"/>
    </location>
</feature>
<feature type="region of interest" description="Disordered" evidence="1">
    <location>
        <begin position="508"/>
        <end position="528"/>
    </location>
</feature>
<feature type="compositionally biased region" description="Polar residues" evidence="1">
    <location>
        <begin position="592"/>
        <end position="603"/>
    </location>
</feature>